<evidence type="ECO:0000313" key="2">
    <source>
        <dbReference type="Proteomes" id="UP000626109"/>
    </source>
</evidence>
<sequence length="120" mass="13136">MACYARRRRWSLGSKGKVRSRRAAACESQVSRASSKAEGAAACDKKHAAAQLGPFVEALTVQTEQLREDHHALCDCLCAAGLLTLGELAKQRQLRLCAARFHGFCRTPAWALNRGYDSCI</sequence>
<evidence type="ECO:0000313" key="1">
    <source>
        <dbReference type="EMBL" id="CAE8724936.1"/>
    </source>
</evidence>
<dbReference type="EMBL" id="CAJNNW010034979">
    <property type="protein sequence ID" value="CAE8724936.1"/>
    <property type="molecule type" value="Genomic_DNA"/>
</dbReference>
<protein>
    <submittedName>
        <fullName evidence="1">Uncharacterized protein</fullName>
    </submittedName>
</protein>
<reference evidence="1" key="1">
    <citation type="submission" date="2021-02" db="EMBL/GenBank/DDBJ databases">
        <authorList>
            <person name="Dougan E. K."/>
            <person name="Rhodes N."/>
            <person name="Thang M."/>
            <person name="Chan C."/>
        </authorList>
    </citation>
    <scope>NUCLEOTIDE SEQUENCE</scope>
</reference>
<name>A0A813LE24_POLGL</name>
<comment type="caution">
    <text evidence="1">The sequence shown here is derived from an EMBL/GenBank/DDBJ whole genome shotgun (WGS) entry which is preliminary data.</text>
</comment>
<dbReference type="Proteomes" id="UP000626109">
    <property type="component" value="Unassembled WGS sequence"/>
</dbReference>
<gene>
    <name evidence="1" type="ORF">PGLA2088_LOCUS43908</name>
</gene>
<accession>A0A813LE24</accession>
<proteinExistence type="predicted"/>
<organism evidence="1 2">
    <name type="scientific">Polarella glacialis</name>
    <name type="common">Dinoflagellate</name>
    <dbReference type="NCBI Taxonomy" id="89957"/>
    <lineage>
        <taxon>Eukaryota</taxon>
        <taxon>Sar</taxon>
        <taxon>Alveolata</taxon>
        <taxon>Dinophyceae</taxon>
        <taxon>Suessiales</taxon>
        <taxon>Suessiaceae</taxon>
        <taxon>Polarella</taxon>
    </lineage>
</organism>
<dbReference type="AlphaFoldDB" id="A0A813LE24"/>